<sequence>MRKHFISSIFSFSGTKKETASCIVRLELIPGKCQRNKYYSHHMQTYTKNLTLLPAITGYRVRLPYRIFFLWNSYLNLILIINLSDL</sequence>
<keyword evidence="1" id="KW-1133">Transmembrane helix</keyword>
<proteinExistence type="predicted"/>
<dbReference type="EMBL" id="MEHA01000040">
    <property type="protein sequence ID" value="ODR41562.1"/>
    <property type="molecule type" value="Genomic_DNA"/>
</dbReference>
<evidence type="ECO:0000313" key="2">
    <source>
        <dbReference type="EMBL" id="ODR41562.1"/>
    </source>
</evidence>
<keyword evidence="1" id="KW-0472">Membrane</keyword>
<keyword evidence="1" id="KW-0812">Transmembrane</keyword>
<protein>
    <submittedName>
        <fullName evidence="2">Uncharacterized protein</fullName>
    </submittedName>
</protein>
<name>A0A1E3U7C7_9FIRM</name>
<evidence type="ECO:0000256" key="1">
    <source>
        <dbReference type="SAM" id="Phobius"/>
    </source>
</evidence>
<evidence type="ECO:0000313" key="3">
    <source>
        <dbReference type="Proteomes" id="UP000094271"/>
    </source>
</evidence>
<dbReference type="Proteomes" id="UP000094271">
    <property type="component" value="Unassembled WGS sequence"/>
</dbReference>
<reference evidence="2 3" key="1">
    <citation type="submission" date="2016-08" db="EMBL/GenBank/DDBJ databases">
        <authorList>
            <person name="Seilhamer J.J."/>
        </authorList>
    </citation>
    <scope>NUCLEOTIDE SEQUENCE [LARGE SCALE GENOMIC DNA]</scope>
    <source>
        <strain evidence="2 3">NML150140-1</strain>
    </source>
</reference>
<organism evidence="2 3">
    <name type="scientific">Eisenbergiella tayi</name>
    <dbReference type="NCBI Taxonomy" id="1432052"/>
    <lineage>
        <taxon>Bacteria</taxon>
        <taxon>Bacillati</taxon>
        <taxon>Bacillota</taxon>
        <taxon>Clostridia</taxon>
        <taxon>Lachnospirales</taxon>
        <taxon>Lachnospiraceae</taxon>
        <taxon>Eisenbergiella</taxon>
    </lineage>
</organism>
<feature type="transmembrane region" description="Helical" evidence="1">
    <location>
        <begin position="63"/>
        <end position="83"/>
    </location>
</feature>
<accession>A0A1E3U7C7</accession>
<comment type="caution">
    <text evidence="2">The sequence shown here is derived from an EMBL/GenBank/DDBJ whole genome shotgun (WGS) entry which is preliminary data.</text>
</comment>
<gene>
    <name evidence="2" type="ORF">BEI59_32455</name>
</gene>
<dbReference type="AlphaFoldDB" id="A0A1E3U7C7"/>